<dbReference type="EMBL" id="JABSTU010000001">
    <property type="protein sequence ID" value="KAH8042540.1"/>
    <property type="molecule type" value="Genomic_DNA"/>
</dbReference>
<comment type="caution">
    <text evidence="1">The sequence shown here is derived from an EMBL/GenBank/DDBJ whole genome shotgun (WGS) entry which is preliminary data.</text>
</comment>
<gene>
    <name evidence="1" type="ORF">HPB51_023868</name>
</gene>
<evidence type="ECO:0000313" key="1">
    <source>
        <dbReference type="EMBL" id="KAH8042540.1"/>
    </source>
</evidence>
<dbReference type="Proteomes" id="UP000821866">
    <property type="component" value="Chromosome 1"/>
</dbReference>
<proteinExistence type="predicted"/>
<accession>A0A9J6F971</accession>
<dbReference type="AlphaFoldDB" id="A0A9J6F971"/>
<reference evidence="1" key="1">
    <citation type="journal article" date="2020" name="Cell">
        <title>Large-Scale Comparative Analyses of Tick Genomes Elucidate Their Genetic Diversity and Vector Capacities.</title>
        <authorList>
            <consortium name="Tick Genome and Microbiome Consortium (TIGMIC)"/>
            <person name="Jia N."/>
            <person name="Wang J."/>
            <person name="Shi W."/>
            <person name="Du L."/>
            <person name="Sun Y."/>
            <person name="Zhan W."/>
            <person name="Jiang J.F."/>
            <person name="Wang Q."/>
            <person name="Zhang B."/>
            <person name="Ji P."/>
            <person name="Bell-Sakyi L."/>
            <person name="Cui X.M."/>
            <person name="Yuan T.T."/>
            <person name="Jiang B.G."/>
            <person name="Yang W.F."/>
            <person name="Lam T.T."/>
            <person name="Chang Q.C."/>
            <person name="Ding S.J."/>
            <person name="Wang X.J."/>
            <person name="Zhu J.G."/>
            <person name="Ruan X.D."/>
            <person name="Zhao L."/>
            <person name="Wei J.T."/>
            <person name="Ye R.Z."/>
            <person name="Que T.C."/>
            <person name="Du C.H."/>
            <person name="Zhou Y.H."/>
            <person name="Cheng J.X."/>
            <person name="Dai P.F."/>
            <person name="Guo W.B."/>
            <person name="Han X.H."/>
            <person name="Huang E.J."/>
            <person name="Li L.F."/>
            <person name="Wei W."/>
            <person name="Gao Y.C."/>
            <person name="Liu J.Z."/>
            <person name="Shao H.Z."/>
            <person name="Wang X."/>
            <person name="Wang C.C."/>
            <person name="Yang T.C."/>
            <person name="Huo Q.B."/>
            <person name="Li W."/>
            <person name="Chen H.Y."/>
            <person name="Chen S.E."/>
            <person name="Zhou L.G."/>
            <person name="Ni X.B."/>
            <person name="Tian J.H."/>
            <person name="Sheng Y."/>
            <person name="Liu T."/>
            <person name="Pan Y.S."/>
            <person name="Xia L.Y."/>
            <person name="Li J."/>
            <person name="Zhao F."/>
            <person name="Cao W.C."/>
        </authorList>
    </citation>
    <scope>NUCLEOTIDE SEQUENCE</scope>
    <source>
        <strain evidence="1">Rmic-2018</strain>
    </source>
</reference>
<organism evidence="1 2">
    <name type="scientific">Rhipicephalus microplus</name>
    <name type="common">Cattle tick</name>
    <name type="synonym">Boophilus microplus</name>
    <dbReference type="NCBI Taxonomy" id="6941"/>
    <lineage>
        <taxon>Eukaryota</taxon>
        <taxon>Metazoa</taxon>
        <taxon>Ecdysozoa</taxon>
        <taxon>Arthropoda</taxon>
        <taxon>Chelicerata</taxon>
        <taxon>Arachnida</taxon>
        <taxon>Acari</taxon>
        <taxon>Parasitiformes</taxon>
        <taxon>Ixodida</taxon>
        <taxon>Ixodoidea</taxon>
        <taxon>Ixodidae</taxon>
        <taxon>Rhipicephalinae</taxon>
        <taxon>Rhipicephalus</taxon>
        <taxon>Boophilus</taxon>
    </lineage>
</organism>
<name>A0A9J6F971_RHIMP</name>
<reference evidence="1" key="2">
    <citation type="submission" date="2021-09" db="EMBL/GenBank/DDBJ databases">
        <authorList>
            <person name="Jia N."/>
            <person name="Wang J."/>
            <person name="Shi W."/>
            <person name="Du L."/>
            <person name="Sun Y."/>
            <person name="Zhan W."/>
            <person name="Jiang J."/>
            <person name="Wang Q."/>
            <person name="Zhang B."/>
            <person name="Ji P."/>
            <person name="Sakyi L.B."/>
            <person name="Cui X."/>
            <person name="Yuan T."/>
            <person name="Jiang B."/>
            <person name="Yang W."/>
            <person name="Lam T.T.-Y."/>
            <person name="Chang Q."/>
            <person name="Ding S."/>
            <person name="Wang X."/>
            <person name="Zhu J."/>
            <person name="Ruan X."/>
            <person name="Zhao L."/>
            <person name="Wei J."/>
            <person name="Que T."/>
            <person name="Du C."/>
            <person name="Cheng J."/>
            <person name="Dai P."/>
            <person name="Han X."/>
            <person name="Huang E."/>
            <person name="Gao Y."/>
            <person name="Liu J."/>
            <person name="Shao H."/>
            <person name="Ye R."/>
            <person name="Li L."/>
            <person name="Wei W."/>
            <person name="Wang X."/>
            <person name="Wang C."/>
            <person name="Huo Q."/>
            <person name="Li W."/>
            <person name="Guo W."/>
            <person name="Chen H."/>
            <person name="Chen S."/>
            <person name="Zhou L."/>
            <person name="Zhou L."/>
            <person name="Ni X."/>
            <person name="Tian J."/>
            <person name="Zhou Y."/>
            <person name="Sheng Y."/>
            <person name="Liu T."/>
            <person name="Pan Y."/>
            <person name="Xia L."/>
            <person name="Li J."/>
            <person name="Zhao F."/>
            <person name="Cao W."/>
        </authorList>
    </citation>
    <scope>NUCLEOTIDE SEQUENCE</scope>
    <source>
        <strain evidence="1">Rmic-2018</strain>
        <tissue evidence="1">Larvae</tissue>
    </source>
</reference>
<evidence type="ECO:0000313" key="2">
    <source>
        <dbReference type="Proteomes" id="UP000821866"/>
    </source>
</evidence>
<protein>
    <submittedName>
        <fullName evidence="1">Uncharacterized protein</fullName>
    </submittedName>
</protein>
<keyword evidence="2" id="KW-1185">Reference proteome</keyword>
<sequence>MEVSSIHRRPSLQRQSSIRLWDLGWGLWGAFKFVLASLLAGSAAARPSSERAARHAFLADVFARESSRRRRGGPPRAAPKHPKYAVAARGLRGWRCWPVLACGSGAATGFAWLLIARWTSLINLTLRWTSAFLAVLKEADAKSTRQELLPLQFNVQSSLQSKTGVSGVRPFVCRDCATYDSRDRGWYCRLCEQQRIVRQELEAMAPASYQPPMQDNWATVSLIQAVVRQEFANLGVQVPQPARLMPQPMSTPVRNADHHSAPLVAAAASTPRFPPRY</sequence>